<dbReference type="AlphaFoldDB" id="A0AA41Z4Q4"/>
<dbReference type="PANTHER" id="PTHR43531:SF11">
    <property type="entry name" value="METHYL-ACCEPTING CHEMOTAXIS PROTEIN 3"/>
    <property type="match status" value="1"/>
</dbReference>
<dbReference type="InterPro" id="IPR051310">
    <property type="entry name" value="MCP_chemotaxis"/>
</dbReference>
<feature type="transmembrane region" description="Helical" evidence="7">
    <location>
        <begin position="12"/>
        <end position="30"/>
    </location>
</feature>
<organism evidence="10 11">
    <name type="scientific">Lichenifustis flavocetrariae</name>
    <dbReference type="NCBI Taxonomy" id="2949735"/>
    <lineage>
        <taxon>Bacteria</taxon>
        <taxon>Pseudomonadati</taxon>
        <taxon>Pseudomonadota</taxon>
        <taxon>Alphaproteobacteria</taxon>
        <taxon>Hyphomicrobiales</taxon>
        <taxon>Lichenihabitantaceae</taxon>
        <taxon>Lichenifustis</taxon>
    </lineage>
</organism>
<comment type="subcellular location">
    <subcellularLocation>
        <location evidence="1">Membrane</location>
    </subcellularLocation>
</comment>
<gene>
    <name evidence="10" type="ORF">M8523_34450</name>
</gene>
<dbReference type="SUPFAM" id="SSF58104">
    <property type="entry name" value="Methyl-accepting chemotaxis protein (MCP) signaling domain"/>
    <property type="match status" value="1"/>
</dbReference>
<dbReference type="InterPro" id="IPR003660">
    <property type="entry name" value="HAMP_dom"/>
</dbReference>
<feature type="transmembrane region" description="Helical" evidence="7">
    <location>
        <begin position="200"/>
        <end position="222"/>
    </location>
</feature>
<keyword evidence="2" id="KW-0145">Chemotaxis</keyword>
<feature type="domain" description="HAMP" evidence="9">
    <location>
        <begin position="306"/>
        <end position="358"/>
    </location>
</feature>
<evidence type="ECO:0000259" key="8">
    <source>
        <dbReference type="PROSITE" id="PS50111"/>
    </source>
</evidence>
<evidence type="ECO:0000256" key="1">
    <source>
        <dbReference type="ARBA" id="ARBA00004370"/>
    </source>
</evidence>
<sequence>MLDDLELRTKTLIPLGMMALVILAMAAFGARNLLSVSETASDIIEHRDLAITRVIRTARQMGVTLDSVAGALIFDSNSAAGREAAENFPKAVAKVGTLFDEAIKLAPSKAASFARFKERFSVLAEQAKKPMQIGLDAPSLTLGDKLKPDDLNKMAIGAVLLGDLQGPMKSLLDDLTKFDDDFLLENAQAAADLQAQSNSALVMMGIVGTLSTLMAGAFSVWLSSTKIAGPLGRLAESMRALAQGKLTVEVYGQARRDEIGDMSKAVQVFRDNALHAVQLEKEASSSRAVNEAERIRTASERAAAAEEQAEVVRRLGDGLQAVATGDLTVHLDEGFSATYVQIRNDFNEAVAKLKETMLAVVSSTEAIRSGTQEIATASDDLSRRTEQQAASLEETAAALDEITATVKKSAEGASHARKVVSDADADAKQSATVVRQAVVAMDGIATSSSEISQIIGVIDEIAFQTNLLALNAGVEAARAGEAGRGFAVVASEVRALAQRSAEAAKQIKGLISSSSSQVDRGVKLVVETGDGLQRIVAQVSEINKIVGEIAAGTTEQAAGLQQINIAINQMDQTTQQNAAMVEQSSAASQSLSQETTQLAGLVGQFRVGQGSDTMQRELQKAAPQGRRQQSAPSIALVRKAAPSRKVANGMTGMVSNAGDWQEF</sequence>
<dbReference type="CDD" id="cd11386">
    <property type="entry name" value="MCP_signal"/>
    <property type="match status" value="1"/>
</dbReference>
<dbReference type="SMART" id="SM00304">
    <property type="entry name" value="HAMP"/>
    <property type="match status" value="2"/>
</dbReference>
<keyword evidence="4" id="KW-0807">Transducer</keyword>
<dbReference type="InterPro" id="IPR004089">
    <property type="entry name" value="MCPsignal_dom"/>
</dbReference>
<dbReference type="FunFam" id="1.10.287.950:FF:000001">
    <property type="entry name" value="Methyl-accepting chemotaxis sensory transducer"/>
    <property type="match status" value="1"/>
</dbReference>
<dbReference type="Gene3D" id="6.10.340.10">
    <property type="match status" value="1"/>
</dbReference>
<feature type="domain" description="HAMP" evidence="9">
    <location>
        <begin position="225"/>
        <end position="278"/>
    </location>
</feature>
<dbReference type="GO" id="GO:0006935">
    <property type="term" value="P:chemotaxis"/>
    <property type="evidence" value="ECO:0007669"/>
    <property type="project" value="UniProtKB-KW"/>
</dbReference>
<feature type="coiled-coil region" evidence="5">
    <location>
        <begin position="288"/>
        <end position="315"/>
    </location>
</feature>
<evidence type="ECO:0000256" key="3">
    <source>
        <dbReference type="ARBA" id="ARBA00029447"/>
    </source>
</evidence>
<dbReference type="PROSITE" id="PS50885">
    <property type="entry name" value="HAMP"/>
    <property type="match status" value="2"/>
</dbReference>
<evidence type="ECO:0000256" key="7">
    <source>
        <dbReference type="SAM" id="Phobius"/>
    </source>
</evidence>
<reference evidence="10" key="1">
    <citation type="submission" date="2022-05" db="EMBL/GenBank/DDBJ databases">
        <authorList>
            <person name="Pankratov T."/>
        </authorList>
    </citation>
    <scope>NUCLEOTIDE SEQUENCE</scope>
    <source>
        <strain evidence="10">BP6-180914</strain>
    </source>
</reference>
<evidence type="ECO:0000313" key="10">
    <source>
        <dbReference type="EMBL" id="MCW6512971.1"/>
    </source>
</evidence>
<dbReference type="SMART" id="SM00283">
    <property type="entry name" value="MA"/>
    <property type="match status" value="1"/>
</dbReference>
<feature type="domain" description="Methyl-accepting transducer" evidence="8">
    <location>
        <begin position="363"/>
        <end position="592"/>
    </location>
</feature>
<protein>
    <submittedName>
        <fullName evidence="10">Methyl-accepting chemotaxis protein</fullName>
    </submittedName>
</protein>
<accession>A0AA41Z4Q4</accession>
<dbReference type="PANTHER" id="PTHR43531">
    <property type="entry name" value="PROTEIN ICFG"/>
    <property type="match status" value="1"/>
</dbReference>
<dbReference type="RefSeq" id="WP_282589347.1">
    <property type="nucleotide sequence ID" value="NZ_JAMOIM010000079.1"/>
</dbReference>
<dbReference type="SUPFAM" id="SSF158472">
    <property type="entry name" value="HAMP domain-like"/>
    <property type="match status" value="1"/>
</dbReference>
<dbReference type="CDD" id="cd06225">
    <property type="entry name" value="HAMP"/>
    <property type="match status" value="1"/>
</dbReference>
<keyword evidence="7" id="KW-0812">Transmembrane</keyword>
<evidence type="ECO:0000313" key="11">
    <source>
        <dbReference type="Proteomes" id="UP001165667"/>
    </source>
</evidence>
<name>A0AA41Z4Q4_9HYPH</name>
<dbReference type="GO" id="GO:0005886">
    <property type="term" value="C:plasma membrane"/>
    <property type="evidence" value="ECO:0007669"/>
    <property type="project" value="TreeGrafter"/>
</dbReference>
<keyword evidence="7" id="KW-0472">Membrane</keyword>
<keyword evidence="7" id="KW-1133">Transmembrane helix</keyword>
<dbReference type="EMBL" id="JAMOIM010000079">
    <property type="protein sequence ID" value="MCW6512971.1"/>
    <property type="molecule type" value="Genomic_DNA"/>
</dbReference>
<dbReference type="GO" id="GO:0007165">
    <property type="term" value="P:signal transduction"/>
    <property type="evidence" value="ECO:0007669"/>
    <property type="project" value="UniProtKB-KW"/>
</dbReference>
<evidence type="ECO:0000259" key="9">
    <source>
        <dbReference type="PROSITE" id="PS50885"/>
    </source>
</evidence>
<dbReference type="Proteomes" id="UP001165667">
    <property type="component" value="Unassembled WGS sequence"/>
</dbReference>
<comment type="caution">
    <text evidence="10">The sequence shown here is derived from an EMBL/GenBank/DDBJ whole genome shotgun (WGS) entry which is preliminary data.</text>
</comment>
<dbReference type="Pfam" id="PF00672">
    <property type="entry name" value="HAMP"/>
    <property type="match status" value="1"/>
</dbReference>
<evidence type="ECO:0000256" key="2">
    <source>
        <dbReference type="ARBA" id="ARBA00022500"/>
    </source>
</evidence>
<keyword evidence="11" id="KW-1185">Reference proteome</keyword>
<keyword evidence="5" id="KW-0175">Coiled coil</keyword>
<dbReference type="PROSITE" id="PS50111">
    <property type="entry name" value="CHEMOTAXIS_TRANSDUC_2"/>
    <property type="match status" value="1"/>
</dbReference>
<feature type="region of interest" description="Disordered" evidence="6">
    <location>
        <begin position="613"/>
        <end position="635"/>
    </location>
</feature>
<dbReference type="GO" id="GO:0004888">
    <property type="term" value="F:transmembrane signaling receptor activity"/>
    <property type="evidence" value="ECO:0007669"/>
    <property type="project" value="TreeGrafter"/>
</dbReference>
<evidence type="ECO:0000256" key="4">
    <source>
        <dbReference type="PROSITE-ProRule" id="PRU00284"/>
    </source>
</evidence>
<dbReference type="Gene3D" id="1.10.287.950">
    <property type="entry name" value="Methyl-accepting chemotaxis protein"/>
    <property type="match status" value="1"/>
</dbReference>
<dbReference type="Pfam" id="PF00015">
    <property type="entry name" value="MCPsignal"/>
    <property type="match status" value="1"/>
</dbReference>
<evidence type="ECO:0000256" key="6">
    <source>
        <dbReference type="SAM" id="MobiDB-lite"/>
    </source>
</evidence>
<proteinExistence type="inferred from homology"/>
<evidence type="ECO:0000256" key="5">
    <source>
        <dbReference type="SAM" id="Coils"/>
    </source>
</evidence>
<comment type="similarity">
    <text evidence="3">Belongs to the methyl-accepting chemotaxis (MCP) protein family.</text>
</comment>